<keyword evidence="7" id="KW-1185">Reference proteome</keyword>
<dbReference type="GO" id="GO:0045892">
    <property type="term" value="P:negative regulation of DNA-templated transcription"/>
    <property type="evidence" value="ECO:0007669"/>
    <property type="project" value="InterPro"/>
</dbReference>
<dbReference type="Gene3D" id="1.10.357.10">
    <property type="entry name" value="Tetracycline Repressor, domain 2"/>
    <property type="match status" value="1"/>
</dbReference>
<keyword evidence="1" id="KW-0805">Transcription regulation</keyword>
<proteinExistence type="predicted"/>
<evidence type="ECO:0000313" key="6">
    <source>
        <dbReference type="EMBL" id="MBB4137518.1"/>
    </source>
</evidence>
<dbReference type="InterPro" id="IPR050109">
    <property type="entry name" value="HTH-type_TetR-like_transc_reg"/>
</dbReference>
<dbReference type="EMBL" id="JACIFP010000001">
    <property type="protein sequence ID" value="MBB4137518.1"/>
    <property type="molecule type" value="Genomic_DNA"/>
</dbReference>
<dbReference type="InterPro" id="IPR036271">
    <property type="entry name" value="Tet_transcr_reg_TetR-rel_C_sf"/>
</dbReference>
<dbReference type="InterPro" id="IPR009057">
    <property type="entry name" value="Homeodomain-like_sf"/>
</dbReference>
<dbReference type="SUPFAM" id="SSF46689">
    <property type="entry name" value="Homeodomain-like"/>
    <property type="match status" value="1"/>
</dbReference>
<dbReference type="RefSeq" id="WP_221246930.1">
    <property type="nucleotide sequence ID" value="NZ_BAABHL010000114.1"/>
</dbReference>
<feature type="domain" description="HTH tetR-type" evidence="5">
    <location>
        <begin position="7"/>
        <end position="67"/>
    </location>
</feature>
<protein>
    <submittedName>
        <fullName evidence="6">AcrR family transcriptional regulator</fullName>
    </submittedName>
</protein>
<dbReference type="Pfam" id="PF00440">
    <property type="entry name" value="TetR_N"/>
    <property type="match status" value="1"/>
</dbReference>
<evidence type="ECO:0000259" key="5">
    <source>
        <dbReference type="PROSITE" id="PS50977"/>
    </source>
</evidence>
<dbReference type="GO" id="GO:0003700">
    <property type="term" value="F:DNA-binding transcription factor activity"/>
    <property type="evidence" value="ECO:0007669"/>
    <property type="project" value="TreeGrafter"/>
</dbReference>
<keyword evidence="3" id="KW-0804">Transcription</keyword>
<evidence type="ECO:0000256" key="3">
    <source>
        <dbReference type="ARBA" id="ARBA00023163"/>
    </source>
</evidence>
<evidence type="ECO:0000256" key="1">
    <source>
        <dbReference type="ARBA" id="ARBA00023015"/>
    </source>
</evidence>
<feature type="DNA-binding region" description="H-T-H motif" evidence="4">
    <location>
        <begin position="30"/>
        <end position="49"/>
    </location>
</feature>
<dbReference type="PROSITE" id="PS50977">
    <property type="entry name" value="HTH_TETR_2"/>
    <property type="match status" value="1"/>
</dbReference>
<evidence type="ECO:0000256" key="4">
    <source>
        <dbReference type="PROSITE-ProRule" id="PRU00335"/>
    </source>
</evidence>
<dbReference type="InterPro" id="IPR004111">
    <property type="entry name" value="Repressor_TetR_C"/>
</dbReference>
<comment type="caution">
    <text evidence="6">The sequence shown here is derived from an EMBL/GenBank/DDBJ whole genome shotgun (WGS) entry which is preliminary data.</text>
</comment>
<keyword evidence="2 4" id="KW-0238">DNA-binding</keyword>
<evidence type="ECO:0000256" key="2">
    <source>
        <dbReference type="ARBA" id="ARBA00023125"/>
    </source>
</evidence>
<sequence>MDDIVSKLDPVQVVDEALAVVRSDGEAALSMRSLATKLGVTPMALYHHFADRDALLLALVERVSETIVFPTPSHDPARDSVDLALCLHGFLVEHPWMIRLISTGRLASPAGLRFPEGFLSCARHAGLDDEAAFVFYRTMFATILGQATITCAKRNRPSVLPEHAGARPLLPVVTELTPRWPELDAAQTPARVFEAVTGILPSA</sequence>
<dbReference type="PANTHER" id="PTHR30055">
    <property type="entry name" value="HTH-TYPE TRANSCRIPTIONAL REGULATOR RUTR"/>
    <property type="match status" value="1"/>
</dbReference>
<gene>
    <name evidence="6" type="ORF">BKA16_004070</name>
</gene>
<dbReference type="SUPFAM" id="SSF48498">
    <property type="entry name" value="Tetracyclin repressor-like, C-terminal domain"/>
    <property type="match status" value="1"/>
</dbReference>
<reference evidence="6 7" key="1">
    <citation type="submission" date="2020-08" db="EMBL/GenBank/DDBJ databases">
        <title>Sequencing the genomes of 1000 actinobacteria strains.</title>
        <authorList>
            <person name="Klenk H.-P."/>
        </authorList>
    </citation>
    <scope>NUCLEOTIDE SEQUENCE [LARGE SCALE GENOMIC DNA]</scope>
    <source>
        <strain evidence="6 7">DSM 45298</strain>
    </source>
</reference>
<dbReference type="PANTHER" id="PTHR30055:SF234">
    <property type="entry name" value="HTH-TYPE TRANSCRIPTIONAL REGULATOR BETI"/>
    <property type="match status" value="1"/>
</dbReference>
<evidence type="ECO:0000313" key="7">
    <source>
        <dbReference type="Proteomes" id="UP000551501"/>
    </source>
</evidence>
<dbReference type="AlphaFoldDB" id="A0A840F502"/>
<accession>A0A840F502</accession>
<name>A0A840F502_9ACTN</name>
<dbReference type="Pfam" id="PF02909">
    <property type="entry name" value="TetR_C_1"/>
    <property type="match status" value="1"/>
</dbReference>
<dbReference type="GO" id="GO:0000976">
    <property type="term" value="F:transcription cis-regulatory region binding"/>
    <property type="evidence" value="ECO:0007669"/>
    <property type="project" value="TreeGrafter"/>
</dbReference>
<dbReference type="InterPro" id="IPR001647">
    <property type="entry name" value="HTH_TetR"/>
</dbReference>
<organism evidence="6 7">
    <name type="scientific">Gordonia humi</name>
    <dbReference type="NCBI Taxonomy" id="686429"/>
    <lineage>
        <taxon>Bacteria</taxon>
        <taxon>Bacillati</taxon>
        <taxon>Actinomycetota</taxon>
        <taxon>Actinomycetes</taxon>
        <taxon>Mycobacteriales</taxon>
        <taxon>Gordoniaceae</taxon>
        <taxon>Gordonia</taxon>
    </lineage>
</organism>
<dbReference type="Proteomes" id="UP000551501">
    <property type="component" value="Unassembled WGS sequence"/>
</dbReference>